<protein>
    <submittedName>
        <fullName evidence="2">Reverse transcriptase domain-containing protein</fullName>
    </submittedName>
</protein>
<proteinExistence type="predicted"/>
<sequence>MDHLDTNRLGFPIKTGRGEIFLDYPAYADDMILMLDRPSNLQELLDRFTAISGKVNPQLNLSKCSYLVQSNILGLPLMESNSRNSKAVGNDWKELKIKSGKVSCTITGSGINIQRKKIRPHGKAKEEAGCHIHIEFYSDFVDNFRDYMEMEGPLSKDCLTKRFNNSYGSKHFESCNLTHLALTSLSHFIFTEKDVRLFKTVVRLFSPSLTSLVLKHCNFKVNDMGRKLATAYFKLKKLELGDLDFYESYDKNFFDVLTELEILSIDCVTFKEFIYPSWLTMLKINCLTRRGQMLQSDFNSFFD</sequence>
<organism evidence="1 2">
    <name type="scientific">Rhabditophanes sp. KR3021</name>
    <dbReference type="NCBI Taxonomy" id="114890"/>
    <lineage>
        <taxon>Eukaryota</taxon>
        <taxon>Metazoa</taxon>
        <taxon>Ecdysozoa</taxon>
        <taxon>Nematoda</taxon>
        <taxon>Chromadorea</taxon>
        <taxon>Rhabditida</taxon>
        <taxon>Tylenchina</taxon>
        <taxon>Panagrolaimomorpha</taxon>
        <taxon>Strongyloidoidea</taxon>
        <taxon>Alloionematidae</taxon>
        <taxon>Rhabditophanes</taxon>
    </lineage>
</organism>
<dbReference type="WBParaSite" id="RSKR_0000190550.1">
    <property type="protein sequence ID" value="RSKR_0000190550.1"/>
    <property type="gene ID" value="RSKR_0000190550"/>
</dbReference>
<dbReference type="Proteomes" id="UP000095286">
    <property type="component" value="Unplaced"/>
</dbReference>
<evidence type="ECO:0000313" key="1">
    <source>
        <dbReference type="Proteomes" id="UP000095286"/>
    </source>
</evidence>
<accession>A0AC35TKX1</accession>
<evidence type="ECO:0000313" key="2">
    <source>
        <dbReference type="WBParaSite" id="RSKR_0000190550.1"/>
    </source>
</evidence>
<reference evidence="2" key="1">
    <citation type="submission" date="2016-11" db="UniProtKB">
        <authorList>
            <consortium name="WormBaseParasite"/>
        </authorList>
    </citation>
    <scope>IDENTIFICATION</scope>
    <source>
        <strain evidence="2">KR3021</strain>
    </source>
</reference>
<name>A0AC35TKX1_9BILA</name>